<dbReference type="AlphaFoldDB" id="A0A5B9MPJ1"/>
<proteinExistence type="predicted"/>
<protein>
    <submittedName>
        <fullName evidence="1">Uncharacterized protein</fullName>
    </submittedName>
</protein>
<name>A0A5B9MPJ1_9BACT</name>
<dbReference type="EMBL" id="CP036264">
    <property type="protein sequence ID" value="QEG01596.1"/>
    <property type="molecule type" value="Genomic_DNA"/>
</dbReference>
<dbReference type="Proteomes" id="UP000321353">
    <property type="component" value="Chromosome"/>
</dbReference>
<organism evidence="1 2">
    <name type="scientific">Stieleria maiorica</name>
    <dbReference type="NCBI Taxonomy" id="2795974"/>
    <lineage>
        <taxon>Bacteria</taxon>
        <taxon>Pseudomonadati</taxon>
        <taxon>Planctomycetota</taxon>
        <taxon>Planctomycetia</taxon>
        <taxon>Pirellulales</taxon>
        <taxon>Pirellulaceae</taxon>
        <taxon>Stieleria</taxon>
    </lineage>
</organism>
<evidence type="ECO:0000313" key="1">
    <source>
        <dbReference type="EMBL" id="QEG01596.1"/>
    </source>
</evidence>
<reference evidence="1 2" key="1">
    <citation type="submission" date="2019-02" db="EMBL/GenBank/DDBJ databases">
        <title>Planctomycetal bacteria perform biofilm scaping via a novel small molecule.</title>
        <authorList>
            <person name="Jeske O."/>
            <person name="Boedeker C."/>
            <person name="Wiegand S."/>
            <person name="Breitling P."/>
            <person name="Kallscheuer N."/>
            <person name="Jogler M."/>
            <person name="Rohde M."/>
            <person name="Petersen J."/>
            <person name="Medema M.H."/>
            <person name="Surup F."/>
            <person name="Jogler C."/>
        </authorList>
    </citation>
    <scope>NUCLEOTIDE SEQUENCE [LARGE SCALE GENOMIC DNA]</scope>
    <source>
        <strain evidence="1 2">Mal15</strain>
    </source>
</reference>
<keyword evidence="2" id="KW-1185">Reference proteome</keyword>
<gene>
    <name evidence="1" type="ORF">Mal15_56730</name>
</gene>
<accession>A0A5B9MPJ1</accession>
<evidence type="ECO:0000313" key="2">
    <source>
        <dbReference type="Proteomes" id="UP000321353"/>
    </source>
</evidence>
<sequence length="36" mass="4079">MRAGTLSKVLDSRGQSAQFFRVFLIMYENVCNLLGI</sequence>
<dbReference type="KEGG" id="smam:Mal15_56730"/>